<dbReference type="Proteomes" id="UP000328092">
    <property type="component" value="Unassembled WGS sequence"/>
</dbReference>
<evidence type="ECO:0000313" key="3">
    <source>
        <dbReference type="Proteomes" id="UP000328092"/>
    </source>
</evidence>
<dbReference type="EMBL" id="CAADFC020000032">
    <property type="protein sequence ID" value="VIO79002.1"/>
    <property type="molecule type" value="Genomic_DNA"/>
</dbReference>
<evidence type="ECO:0000313" key="2">
    <source>
        <dbReference type="EMBL" id="VIO79002.1"/>
    </source>
</evidence>
<keyword evidence="3" id="KW-1185">Reference proteome</keyword>
<comment type="caution">
    <text evidence="2">The sequence shown here is derived from an EMBL/GenBank/DDBJ whole genome shotgun (WGS) entry which is preliminary data.</text>
</comment>
<protein>
    <submittedName>
        <fullName evidence="2">Uncharacterized protein</fullName>
    </submittedName>
</protein>
<proteinExistence type="predicted"/>
<feature type="compositionally biased region" description="Low complexity" evidence="1">
    <location>
        <begin position="156"/>
        <end position="167"/>
    </location>
</feature>
<organism evidence="2 3">
    <name type="scientific">Bradyrhizobium ivorense</name>
    <dbReference type="NCBI Taxonomy" id="2511166"/>
    <lineage>
        <taxon>Bacteria</taxon>
        <taxon>Pseudomonadati</taxon>
        <taxon>Pseudomonadota</taxon>
        <taxon>Alphaproteobacteria</taxon>
        <taxon>Hyphomicrobiales</taxon>
        <taxon>Nitrobacteraceae</taxon>
        <taxon>Bradyrhizobium</taxon>
    </lineage>
</organism>
<reference evidence="2" key="1">
    <citation type="submission" date="2019-02" db="EMBL/GenBank/DDBJ databases">
        <authorList>
            <person name="Pothier F.J."/>
        </authorList>
    </citation>
    <scope>NUCLEOTIDE SEQUENCE</scope>
    <source>
        <strain evidence="2">CI-1B</strain>
    </source>
</reference>
<gene>
    <name evidence="2" type="ORF">CI1B_76310</name>
</gene>
<accession>A0A508TY10</accession>
<feature type="region of interest" description="Disordered" evidence="1">
    <location>
        <begin position="118"/>
        <end position="211"/>
    </location>
</feature>
<evidence type="ECO:0000256" key="1">
    <source>
        <dbReference type="SAM" id="MobiDB-lite"/>
    </source>
</evidence>
<name>A0A508TY10_9BRAD</name>
<dbReference type="AlphaFoldDB" id="A0A508TY10"/>
<sequence>MFEPRVIAMCLIASLVLPATTCSRSHAQDLARAALLLASRYEGTKTALEIAPVGKPVLVSRFDTEASVTRVRSVEILKDSGEPPPSTPNADPAFKAVFLTPRGSTGRPVPIQMATLAQPAEEAESADKAHKPTAPAPSSAAIISQEKVVTKPTPGPSSSRSASVPKSDGLRPSRTRSAEAKAAPPRPRVASPERSSYGAAEIGASRAFTRF</sequence>
<feature type="compositionally biased region" description="Basic and acidic residues" evidence="1">
    <location>
        <begin position="168"/>
        <end position="179"/>
    </location>
</feature>